<evidence type="ECO:0000313" key="1">
    <source>
        <dbReference type="EMBL" id="RPA90002.1"/>
    </source>
</evidence>
<dbReference type="SUPFAM" id="SSF56672">
    <property type="entry name" value="DNA/RNA polymerases"/>
    <property type="match status" value="1"/>
</dbReference>
<reference evidence="1 2" key="1">
    <citation type="journal article" date="2018" name="Nat. Ecol. Evol.">
        <title>Pezizomycetes genomes reveal the molecular basis of ectomycorrhizal truffle lifestyle.</title>
        <authorList>
            <person name="Murat C."/>
            <person name="Payen T."/>
            <person name="Noel B."/>
            <person name="Kuo A."/>
            <person name="Morin E."/>
            <person name="Chen J."/>
            <person name="Kohler A."/>
            <person name="Krizsan K."/>
            <person name="Balestrini R."/>
            <person name="Da Silva C."/>
            <person name="Montanini B."/>
            <person name="Hainaut M."/>
            <person name="Levati E."/>
            <person name="Barry K.W."/>
            <person name="Belfiori B."/>
            <person name="Cichocki N."/>
            <person name="Clum A."/>
            <person name="Dockter R.B."/>
            <person name="Fauchery L."/>
            <person name="Guy J."/>
            <person name="Iotti M."/>
            <person name="Le Tacon F."/>
            <person name="Lindquist E.A."/>
            <person name="Lipzen A."/>
            <person name="Malagnac F."/>
            <person name="Mello A."/>
            <person name="Molinier V."/>
            <person name="Miyauchi S."/>
            <person name="Poulain J."/>
            <person name="Riccioni C."/>
            <person name="Rubini A."/>
            <person name="Sitrit Y."/>
            <person name="Splivallo R."/>
            <person name="Traeger S."/>
            <person name="Wang M."/>
            <person name="Zifcakova L."/>
            <person name="Wipf D."/>
            <person name="Zambonelli A."/>
            <person name="Paolocci F."/>
            <person name="Nowrousian M."/>
            <person name="Ottonello S."/>
            <person name="Baldrian P."/>
            <person name="Spatafora J.W."/>
            <person name="Henrissat B."/>
            <person name="Nagy L.G."/>
            <person name="Aury J.M."/>
            <person name="Wincker P."/>
            <person name="Grigoriev I.V."/>
            <person name="Bonfante P."/>
            <person name="Martin F.M."/>
        </authorList>
    </citation>
    <scope>NUCLEOTIDE SEQUENCE [LARGE SCALE GENOMIC DNA]</scope>
    <source>
        <strain evidence="1 2">120613-1</strain>
    </source>
</reference>
<name>A0A3N4IUY3_9PEZI</name>
<dbReference type="AlphaFoldDB" id="A0A3N4IUY3"/>
<dbReference type="Gene3D" id="3.10.10.10">
    <property type="entry name" value="HIV Type 1 Reverse Transcriptase, subunit A, domain 1"/>
    <property type="match status" value="1"/>
</dbReference>
<feature type="non-terminal residue" evidence="1">
    <location>
        <position position="1"/>
    </location>
</feature>
<organism evidence="1 2">
    <name type="scientific">Choiromyces venosus 120613-1</name>
    <dbReference type="NCBI Taxonomy" id="1336337"/>
    <lineage>
        <taxon>Eukaryota</taxon>
        <taxon>Fungi</taxon>
        <taxon>Dikarya</taxon>
        <taxon>Ascomycota</taxon>
        <taxon>Pezizomycotina</taxon>
        <taxon>Pezizomycetes</taxon>
        <taxon>Pezizales</taxon>
        <taxon>Tuberaceae</taxon>
        <taxon>Choiromyces</taxon>
    </lineage>
</organism>
<keyword evidence="2" id="KW-1185">Reference proteome</keyword>
<gene>
    <name evidence="1" type="ORF">L873DRAFT_1602021</name>
</gene>
<dbReference type="EMBL" id="ML120546">
    <property type="protein sequence ID" value="RPA90002.1"/>
    <property type="molecule type" value="Genomic_DNA"/>
</dbReference>
<dbReference type="InterPro" id="IPR043502">
    <property type="entry name" value="DNA/RNA_pol_sf"/>
</dbReference>
<evidence type="ECO:0000313" key="2">
    <source>
        <dbReference type="Proteomes" id="UP000276215"/>
    </source>
</evidence>
<dbReference type="Proteomes" id="UP000276215">
    <property type="component" value="Unassembled WGS sequence"/>
</dbReference>
<dbReference type="OrthoDB" id="2431547at2759"/>
<sequence length="57" mass="6608">IRLKPDSNPPHRSQYHLTLKEKEAYDKTIKQLLTKRYIYPSFSPYAAPIIFVSKASG</sequence>
<proteinExistence type="predicted"/>
<feature type="non-terminal residue" evidence="1">
    <location>
        <position position="57"/>
    </location>
</feature>
<protein>
    <recommendedName>
        <fullName evidence="3">Reverse transcriptase/retrotransposon-derived protein RNase H-like domain-containing protein</fullName>
    </recommendedName>
</protein>
<evidence type="ECO:0008006" key="3">
    <source>
        <dbReference type="Google" id="ProtNLM"/>
    </source>
</evidence>
<accession>A0A3N4IUY3</accession>